<protein>
    <submittedName>
        <fullName evidence="2">DUF1049 domain-containing protein</fullName>
    </submittedName>
</protein>
<keyword evidence="1" id="KW-0472">Membrane</keyword>
<evidence type="ECO:0000313" key="3">
    <source>
        <dbReference type="Proteomes" id="UP000599391"/>
    </source>
</evidence>
<dbReference type="AlphaFoldDB" id="A0A8J7HM08"/>
<feature type="transmembrane region" description="Helical" evidence="1">
    <location>
        <begin position="7"/>
        <end position="25"/>
    </location>
</feature>
<sequence>MKTLAPFFTSLVVAIWVVAIAIISVQNATPVSLKFLTFQSIQIPMGLVLAFGTGIGLIGMAVLQPLWGLAGSRQGNSRFEDDAEFFVDDEDF</sequence>
<keyword evidence="1" id="KW-1133">Transmembrane helix</keyword>
<feature type="transmembrane region" description="Helical" evidence="1">
    <location>
        <begin position="45"/>
        <end position="69"/>
    </location>
</feature>
<evidence type="ECO:0000313" key="2">
    <source>
        <dbReference type="EMBL" id="MBH8555396.1"/>
    </source>
</evidence>
<gene>
    <name evidence="2" type="ORF">I8751_24235</name>
</gene>
<keyword evidence="3" id="KW-1185">Reference proteome</keyword>
<accession>A0A8J7HM08</accession>
<name>A0A8J7HM08_9CYAN</name>
<keyword evidence="1" id="KW-0812">Transmembrane</keyword>
<reference evidence="2 3" key="1">
    <citation type="journal article" date="2021" name="Int. J. Syst. Evol. Microbiol.">
        <title>Amazonocrinis nigriterrae gen. nov., sp. nov., Atlanticothrix silvestris gen. nov., sp. nov. and Dendronalium phyllosphericum gen. nov., sp. nov., nostocacean cyanobacteria from Brazilian environments.</title>
        <authorList>
            <person name="Alvarenga D.O."/>
            <person name="Andreote A.P.D."/>
            <person name="Branco L.H.Z."/>
            <person name="Delbaje E."/>
            <person name="Cruz R.B."/>
            <person name="Varani A.M."/>
            <person name="Fiore M.F."/>
        </authorList>
    </citation>
    <scope>NUCLEOTIDE SEQUENCE [LARGE SCALE GENOMIC DNA]</scope>
    <source>
        <strain evidence="2 3">CENA357</strain>
    </source>
</reference>
<dbReference type="Proteomes" id="UP000599391">
    <property type="component" value="Unassembled WGS sequence"/>
</dbReference>
<organism evidence="2 3">
    <name type="scientific">Atlanticothrix silvestris CENA357</name>
    <dbReference type="NCBI Taxonomy" id="1725252"/>
    <lineage>
        <taxon>Bacteria</taxon>
        <taxon>Bacillati</taxon>
        <taxon>Cyanobacteriota</taxon>
        <taxon>Cyanophyceae</taxon>
        <taxon>Nostocales</taxon>
        <taxon>Nodulariaceae</taxon>
        <taxon>Atlanticothrix</taxon>
        <taxon>Atlanticothrix silvestris</taxon>
    </lineage>
</organism>
<proteinExistence type="predicted"/>
<dbReference type="EMBL" id="JAECZB010000094">
    <property type="protein sequence ID" value="MBH8555396.1"/>
    <property type="molecule type" value="Genomic_DNA"/>
</dbReference>
<comment type="caution">
    <text evidence="2">The sequence shown here is derived from an EMBL/GenBank/DDBJ whole genome shotgun (WGS) entry which is preliminary data.</text>
</comment>
<evidence type="ECO:0000256" key="1">
    <source>
        <dbReference type="SAM" id="Phobius"/>
    </source>
</evidence>
<dbReference type="RefSeq" id="WP_214441616.1">
    <property type="nucleotide sequence ID" value="NZ_JAECZB010000094.1"/>
</dbReference>